<keyword evidence="3" id="KW-1185">Reference proteome</keyword>
<reference evidence="2 3" key="1">
    <citation type="submission" date="2014-03" db="EMBL/GenBank/DDBJ databases">
        <title>Draft genome of the hookworm Oesophagostomum dentatum.</title>
        <authorList>
            <person name="Mitreva M."/>
        </authorList>
    </citation>
    <scope>NUCLEOTIDE SEQUENCE [LARGE SCALE GENOMIC DNA]</scope>
    <source>
        <strain evidence="2 3">OD-Hann</strain>
    </source>
</reference>
<dbReference type="Gene3D" id="2.70.170.10">
    <property type="entry name" value="Neurotransmitter-gated ion-channel ligand-binding domain"/>
    <property type="match status" value="1"/>
</dbReference>
<evidence type="ECO:0000259" key="1">
    <source>
        <dbReference type="Pfam" id="PF02931"/>
    </source>
</evidence>
<evidence type="ECO:0000313" key="3">
    <source>
        <dbReference type="Proteomes" id="UP000053660"/>
    </source>
</evidence>
<evidence type="ECO:0000313" key="2">
    <source>
        <dbReference type="EMBL" id="KHJ99640.1"/>
    </source>
</evidence>
<dbReference type="SUPFAM" id="SSF63712">
    <property type="entry name" value="Nicotinic receptor ligand binding domain-like"/>
    <property type="match status" value="1"/>
</dbReference>
<dbReference type="Proteomes" id="UP000053660">
    <property type="component" value="Unassembled WGS sequence"/>
</dbReference>
<organism evidence="2 3">
    <name type="scientific">Oesophagostomum dentatum</name>
    <name type="common">Nodular worm</name>
    <dbReference type="NCBI Taxonomy" id="61180"/>
    <lineage>
        <taxon>Eukaryota</taxon>
        <taxon>Metazoa</taxon>
        <taxon>Ecdysozoa</taxon>
        <taxon>Nematoda</taxon>
        <taxon>Chromadorea</taxon>
        <taxon>Rhabditida</taxon>
        <taxon>Rhabditina</taxon>
        <taxon>Rhabditomorpha</taxon>
        <taxon>Strongyloidea</taxon>
        <taxon>Strongylidae</taxon>
        <taxon>Oesophagostomum</taxon>
    </lineage>
</organism>
<protein>
    <recommendedName>
        <fullName evidence="1">Neurotransmitter-gated ion-channel ligand-binding domain-containing protein</fullName>
    </recommendedName>
</protein>
<dbReference type="Pfam" id="PF02931">
    <property type="entry name" value="Neur_chan_LBD"/>
    <property type="match status" value="1"/>
</dbReference>
<sequence>MIGAATCSEDEFRLIQDLKNNYDPIERPVRNHSEPIRVNLRIILQQLVDVLLPSKLNYLVFGREESSSNVGTLDPAYVE</sequence>
<dbReference type="AlphaFoldDB" id="A0A0B1TW49"/>
<gene>
    <name evidence="2" type="ORF">OESDEN_00357</name>
</gene>
<accession>A0A0B1TW49</accession>
<feature type="domain" description="Neurotransmitter-gated ion-channel ligand-binding" evidence="1">
    <location>
        <begin position="13"/>
        <end position="50"/>
    </location>
</feature>
<dbReference type="InterPro" id="IPR006202">
    <property type="entry name" value="Neur_chan_lig-bd"/>
</dbReference>
<dbReference type="GO" id="GO:0005230">
    <property type="term" value="F:extracellular ligand-gated monoatomic ion channel activity"/>
    <property type="evidence" value="ECO:0007669"/>
    <property type="project" value="InterPro"/>
</dbReference>
<dbReference type="EMBL" id="KN549211">
    <property type="protein sequence ID" value="KHJ99640.1"/>
    <property type="molecule type" value="Genomic_DNA"/>
</dbReference>
<dbReference type="GO" id="GO:0016020">
    <property type="term" value="C:membrane"/>
    <property type="evidence" value="ECO:0007669"/>
    <property type="project" value="InterPro"/>
</dbReference>
<dbReference type="InterPro" id="IPR036734">
    <property type="entry name" value="Neur_chan_lig-bd_sf"/>
</dbReference>
<proteinExistence type="predicted"/>
<name>A0A0B1TW49_OESDE</name>
<dbReference type="OrthoDB" id="5975154at2759"/>